<sequence>MIQRVRGLVPAAALPGIVRRRIDRLWANDAYRELQEAQMRHVVEFTDRAEEIPELARGHAEQMMLRGYLRWHPRRITRQPVRDVEWLTTRRDRSRPVVMSFMHHHRYDGMFGSLARAGAPSNILTLPDALEPDAPVQIKQHIRVVRRGGTLVPTTGGTGVIVDAMLPGSIWSIASDVPGRTPVDFLGRRVLGSFGAARIATITDSPVVLVTSHRDGAGGSYLQVHAPLEPKDFADPADLLSEMLRRHGQAILEWPEALDAPLSRWGRADL</sequence>
<evidence type="ECO:0000313" key="1">
    <source>
        <dbReference type="EMBL" id="RNL61230.1"/>
    </source>
</evidence>
<organism evidence="1 2">
    <name type="scientific">Nocardioides marmoriginsengisoli</name>
    <dbReference type="NCBI Taxonomy" id="661483"/>
    <lineage>
        <taxon>Bacteria</taxon>
        <taxon>Bacillati</taxon>
        <taxon>Actinomycetota</taxon>
        <taxon>Actinomycetes</taxon>
        <taxon>Propionibacteriales</taxon>
        <taxon>Nocardioidaceae</taxon>
        <taxon>Nocardioides</taxon>
    </lineage>
</organism>
<dbReference type="Proteomes" id="UP000267128">
    <property type="component" value="Unassembled WGS sequence"/>
</dbReference>
<evidence type="ECO:0000313" key="2">
    <source>
        <dbReference type="Proteomes" id="UP000267128"/>
    </source>
</evidence>
<protein>
    <recommendedName>
        <fullName evidence="3">Phosphatidylinositol mannoside acyltransferase</fullName>
    </recommendedName>
</protein>
<reference evidence="1 2" key="1">
    <citation type="submission" date="2018-11" db="EMBL/GenBank/DDBJ databases">
        <authorList>
            <person name="Li F."/>
        </authorList>
    </citation>
    <scope>NUCLEOTIDE SEQUENCE [LARGE SCALE GENOMIC DNA]</scope>
    <source>
        <strain evidence="1 2">Gsoil 097</strain>
    </source>
</reference>
<comment type="caution">
    <text evidence="1">The sequence shown here is derived from an EMBL/GenBank/DDBJ whole genome shotgun (WGS) entry which is preliminary data.</text>
</comment>
<proteinExistence type="predicted"/>
<keyword evidence="2" id="KW-1185">Reference proteome</keyword>
<gene>
    <name evidence="1" type="ORF">EFK50_17845</name>
</gene>
<dbReference type="AlphaFoldDB" id="A0A3N0CCP2"/>
<accession>A0A3N0CCP2</accession>
<evidence type="ECO:0008006" key="3">
    <source>
        <dbReference type="Google" id="ProtNLM"/>
    </source>
</evidence>
<dbReference type="EMBL" id="RJSE01000008">
    <property type="protein sequence ID" value="RNL61230.1"/>
    <property type="molecule type" value="Genomic_DNA"/>
</dbReference>
<name>A0A3N0CCP2_9ACTN</name>